<dbReference type="GO" id="GO:0000049">
    <property type="term" value="F:tRNA binding"/>
    <property type="evidence" value="ECO:0007669"/>
    <property type="project" value="TreeGrafter"/>
</dbReference>
<dbReference type="PANTHER" id="PTHR42918">
    <property type="entry name" value="LYSYL-TRNA SYNTHETASE"/>
    <property type="match status" value="1"/>
</dbReference>
<dbReference type="GO" id="GO:0006430">
    <property type="term" value="P:lysyl-tRNA aminoacylation"/>
    <property type="evidence" value="ECO:0007669"/>
    <property type="project" value="InterPro"/>
</dbReference>
<evidence type="ECO:0000256" key="8">
    <source>
        <dbReference type="ARBA" id="ARBA00023146"/>
    </source>
</evidence>
<dbReference type="EC" id="6.1.1.6" evidence="2"/>
<dbReference type="PANTHER" id="PTHR42918:SF15">
    <property type="entry name" value="LYSINE--TRNA LIGASE, CHLOROPLASTIC_MITOCHONDRIAL"/>
    <property type="match status" value="1"/>
</dbReference>
<comment type="catalytic activity">
    <reaction evidence="9">
        <text>tRNA(Lys) + L-lysine + ATP = L-lysyl-tRNA(Lys) + AMP + diphosphate</text>
        <dbReference type="Rhea" id="RHEA:20792"/>
        <dbReference type="Rhea" id="RHEA-COMP:9696"/>
        <dbReference type="Rhea" id="RHEA-COMP:9697"/>
        <dbReference type="ChEBI" id="CHEBI:30616"/>
        <dbReference type="ChEBI" id="CHEBI:32551"/>
        <dbReference type="ChEBI" id="CHEBI:33019"/>
        <dbReference type="ChEBI" id="CHEBI:78442"/>
        <dbReference type="ChEBI" id="CHEBI:78529"/>
        <dbReference type="ChEBI" id="CHEBI:456215"/>
        <dbReference type="EC" id="6.1.1.6"/>
    </reaction>
</comment>
<dbReference type="InterPro" id="IPR004364">
    <property type="entry name" value="Aa-tRNA-synt_II"/>
</dbReference>
<accession>X0PH85</accession>
<dbReference type="Proteomes" id="UP000019488">
    <property type="component" value="Unassembled WGS sequence"/>
</dbReference>
<proteinExistence type="inferred from homology"/>
<name>X0PH85_9LACO</name>
<evidence type="ECO:0000256" key="3">
    <source>
        <dbReference type="ARBA" id="ARBA00022598"/>
    </source>
</evidence>
<dbReference type="Gene3D" id="3.30.930.10">
    <property type="entry name" value="Bira Bifunctional Protein, Domain 2"/>
    <property type="match status" value="1"/>
</dbReference>
<comment type="similarity">
    <text evidence="1">Belongs to the class-II aminoacyl-tRNA synthetase family.</text>
</comment>
<gene>
    <name evidence="11" type="ORF">JCM14108_1353</name>
</gene>
<evidence type="ECO:0000256" key="2">
    <source>
        <dbReference type="ARBA" id="ARBA00013166"/>
    </source>
</evidence>
<evidence type="ECO:0000256" key="7">
    <source>
        <dbReference type="ARBA" id="ARBA00022917"/>
    </source>
</evidence>
<evidence type="ECO:0000256" key="1">
    <source>
        <dbReference type="ARBA" id="ARBA00008226"/>
    </source>
</evidence>
<feature type="domain" description="Aminoacyl-transfer RNA synthetases class-II family profile" evidence="10">
    <location>
        <begin position="179"/>
        <end position="301"/>
    </location>
</feature>
<dbReference type="InterPro" id="IPR018149">
    <property type="entry name" value="Lys-tRNA-synth_II_C"/>
</dbReference>
<dbReference type="InterPro" id="IPR012340">
    <property type="entry name" value="NA-bd_OB-fold"/>
</dbReference>
<dbReference type="CDD" id="cd04322">
    <property type="entry name" value="LysRS_N"/>
    <property type="match status" value="1"/>
</dbReference>
<evidence type="ECO:0000256" key="4">
    <source>
        <dbReference type="ARBA" id="ARBA00022723"/>
    </source>
</evidence>
<evidence type="ECO:0000256" key="9">
    <source>
        <dbReference type="ARBA" id="ARBA00048573"/>
    </source>
</evidence>
<evidence type="ECO:0000256" key="5">
    <source>
        <dbReference type="ARBA" id="ARBA00022741"/>
    </source>
</evidence>
<evidence type="ECO:0000313" key="11">
    <source>
        <dbReference type="EMBL" id="GAF36387.1"/>
    </source>
</evidence>
<dbReference type="InterPro" id="IPR006195">
    <property type="entry name" value="aa-tRNA-synth_II"/>
</dbReference>
<dbReference type="EMBL" id="BAKI01000010">
    <property type="protein sequence ID" value="GAF36387.1"/>
    <property type="molecule type" value="Genomic_DNA"/>
</dbReference>
<dbReference type="GO" id="GO:0005524">
    <property type="term" value="F:ATP binding"/>
    <property type="evidence" value="ECO:0007669"/>
    <property type="project" value="UniProtKB-KW"/>
</dbReference>
<keyword evidence="8 11" id="KW-0030">Aminoacyl-tRNA synthetase</keyword>
<dbReference type="GO" id="GO:0046872">
    <property type="term" value="F:metal ion binding"/>
    <property type="evidence" value="ECO:0007669"/>
    <property type="project" value="UniProtKB-KW"/>
</dbReference>
<dbReference type="GO" id="GO:0005829">
    <property type="term" value="C:cytosol"/>
    <property type="evidence" value="ECO:0007669"/>
    <property type="project" value="TreeGrafter"/>
</dbReference>
<keyword evidence="6" id="KW-0067">ATP-binding</keyword>
<dbReference type="SUPFAM" id="SSF50249">
    <property type="entry name" value="Nucleic acid-binding proteins"/>
    <property type="match status" value="1"/>
</dbReference>
<evidence type="ECO:0000256" key="6">
    <source>
        <dbReference type="ARBA" id="ARBA00022840"/>
    </source>
</evidence>
<dbReference type="Pfam" id="PF00152">
    <property type="entry name" value="tRNA-synt_2"/>
    <property type="match status" value="1"/>
</dbReference>
<dbReference type="PRINTS" id="PR00982">
    <property type="entry name" value="TRNASYNTHLYS"/>
</dbReference>
<dbReference type="GO" id="GO:0140096">
    <property type="term" value="F:catalytic activity, acting on a protein"/>
    <property type="evidence" value="ECO:0007669"/>
    <property type="project" value="UniProtKB-ARBA"/>
</dbReference>
<dbReference type="PROSITE" id="PS50862">
    <property type="entry name" value="AA_TRNA_LIGASE_II"/>
    <property type="match status" value="1"/>
</dbReference>
<dbReference type="SUPFAM" id="SSF55681">
    <property type="entry name" value="Class II aaRS and biotin synthetases"/>
    <property type="match status" value="1"/>
</dbReference>
<dbReference type="InterPro" id="IPR004365">
    <property type="entry name" value="NA-bd_OB_tRNA"/>
</dbReference>
<protein>
    <recommendedName>
        <fullName evidence="2">lysine--tRNA ligase</fullName>
        <ecNumber evidence="2">6.1.1.6</ecNumber>
    </recommendedName>
</protein>
<dbReference type="eggNOG" id="COG1190">
    <property type="taxonomic scope" value="Bacteria"/>
</dbReference>
<organism evidence="11 12">
    <name type="scientific">Lentilactobacillus farraginis DSM 18382 = JCM 14108</name>
    <dbReference type="NCBI Taxonomy" id="1423743"/>
    <lineage>
        <taxon>Bacteria</taxon>
        <taxon>Bacillati</taxon>
        <taxon>Bacillota</taxon>
        <taxon>Bacilli</taxon>
        <taxon>Lactobacillales</taxon>
        <taxon>Lactobacillaceae</taxon>
        <taxon>Lentilactobacillus</taxon>
    </lineage>
</organism>
<dbReference type="FunFam" id="2.40.50.140:FF:000024">
    <property type="entry name" value="Lysine--tRNA ligase"/>
    <property type="match status" value="1"/>
</dbReference>
<dbReference type="Gene3D" id="2.40.50.140">
    <property type="entry name" value="Nucleic acid-binding proteins"/>
    <property type="match status" value="1"/>
</dbReference>
<dbReference type="GO" id="GO:0016740">
    <property type="term" value="F:transferase activity"/>
    <property type="evidence" value="ECO:0007669"/>
    <property type="project" value="UniProtKB-ARBA"/>
</dbReference>
<keyword evidence="5" id="KW-0547">Nucleotide-binding</keyword>
<dbReference type="InterPro" id="IPR045864">
    <property type="entry name" value="aa-tRNA-synth_II/BPL/LPL"/>
</dbReference>
<dbReference type="STRING" id="1423743.FD41_GL002521"/>
<reference evidence="11" key="1">
    <citation type="journal article" date="2014" name="Genome Announc.">
        <title>Draft Genome Sequences of Two Lactobacillus Strains, L. farraginis JCM 14108T and L. composti JCM 14202T, Isolated from Compost of Distilled Shochu Residue.</title>
        <authorList>
            <person name="Yuki M."/>
            <person name="Oshima K."/>
            <person name="Suda W."/>
            <person name="Kitahara M."/>
            <person name="Kitamura K."/>
            <person name="Iida T."/>
            <person name="Hattori M."/>
            <person name="Ohkuma M."/>
        </authorList>
    </citation>
    <scope>NUCLEOTIDE SEQUENCE [LARGE SCALE GENOMIC DNA]</scope>
    <source>
        <strain evidence="11">JCM 14108</strain>
    </source>
</reference>
<keyword evidence="4" id="KW-0479">Metal-binding</keyword>
<keyword evidence="7" id="KW-0648">Protein biosynthesis</keyword>
<dbReference type="Pfam" id="PF01336">
    <property type="entry name" value="tRNA_anti-codon"/>
    <property type="match status" value="1"/>
</dbReference>
<comment type="caution">
    <text evidence="11">The sequence shown here is derived from an EMBL/GenBank/DDBJ whole genome shotgun (WGS) entry which is preliminary data.</text>
</comment>
<dbReference type="GO" id="GO:0004824">
    <property type="term" value="F:lysine-tRNA ligase activity"/>
    <property type="evidence" value="ECO:0007669"/>
    <property type="project" value="UniProtKB-EC"/>
</dbReference>
<evidence type="ECO:0000313" key="12">
    <source>
        <dbReference type="Proteomes" id="UP000019488"/>
    </source>
</evidence>
<dbReference type="AlphaFoldDB" id="X0PH85"/>
<sequence length="301" mass="34936">MAKDKEMNDQMIVRRQKMDELRKEGIDPFGHRFERTYLASQLHEEFDDTDKDDLMEMDKKVVIAGRMMAKRGKGKVGFADLKDRTGKIQIYVRKDIVGEDVYHIFKRSDIGDHLGISGQIIKTDMGELTVRAESVTFLSKALRPLPDKWHGLQDKEQRYRQRYLDLISNQDSFDRFHKRSHIITAIRNYLDGHGYLEVETPVLHNQAGGANARPFITHHNALNIDLYLRIALELHLKRLIVGGMERVYEIGRVFRNEGMDTRHNPEFTMLESYVAYYDFHDVMDETEGIFKAAAKTVSSDG</sequence>
<evidence type="ECO:0000259" key="10">
    <source>
        <dbReference type="PROSITE" id="PS50862"/>
    </source>
</evidence>
<dbReference type="InterPro" id="IPR044136">
    <property type="entry name" value="Lys-tRNA-ligase_II_N"/>
</dbReference>
<keyword evidence="3" id="KW-0436">Ligase</keyword>